<protein>
    <submittedName>
        <fullName evidence="2">Uncharacterized protein</fullName>
    </submittedName>
</protein>
<dbReference type="EMBL" id="CP146203">
    <property type="protein sequence ID" value="XBH21436.1"/>
    <property type="molecule type" value="Genomic_DNA"/>
</dbReference>
<proteinExistence type="predicted"/>
<keyword evidence="1" id="KW-1133">Transmembrane helix</keyword>
<name>A0AAU7DXI1_9MICO</name>
<organism evidence="2">
    <name type="scientific">Jonesiaceae bacterium BS-20</name>
    <dbReference type="NCBI Taxonomy" id="3120821"/>
    <lineage>
        <taxon>Bacteria</taxon>
        <taxon>Bacillati</taxon>
        <taxon>Actinomycetota</taxon>
        <taxon>Actinomycetes</taxon>
        <taxon>Micrococcales</taxon>
        <taxon>Jonesiaceae</taxon>
    </lineage>
</organism>
<keyword evidence="1" id="KW-0472">Membrane</keyword>
<keyword evidence="1" id="KW-0812">Transmembrane</keyword>
<evidence type="ECO:0000313" key="2">
    <source>
        <dbReference type="EMBL" id="XBH21436.1"/>
    </source>
</evidence>
<dbReference type="AlphaFoldDB" id="A0AAU7DXI1"/>
<sequence length="441" mass="47999">MAALDRSGNNAQSLDLHELRQAIYKLSAADIPGADGLGKLTDHVSEEIAKARQSLINASAALSQYQTNHVVNADGRIGSTFTVTRVGQAAAGVAAALAAAGMAKTGQLGAKFAQRRNESSDSETRALLAREFEEARAESLEKNGDVRRELRQLRALFAQALYKFFQKHGPKIEGVLKVAGLAIGVGALFSVGTTAMIGLAPFYLAAAKFAVQMAKYEAEHGFKNDGKTYLMASKEVFKLALAVDSGALSHFKIGDADTPIQINAVAKAWTKAAVAAADYAWKIIELHNQRGFRSGGKTYLTATKETFTAAFAVSAPLIGEKIPVTVAKAACTVFFKIVEQRPVGGFWWKKDKFFKTVTKEVLKGSIGEFLKFNATSKDNDTKTHPEEGVIQNISFKHLNSAWELGSDKIPDSYAHFKKHSKAFERMVEYVSTEWEQHRPYS</sequence>
<accession>A0AAU7DXI1</accession>
<gene>
    <name evidence="2" type="ORF">V5R04_14675</name>
</gene>
<reference evidence="2" key="1">
    <citation type="submission" date="2024-02" db="EMBL/GenBank/DDBJ databases">
        <title>Tomenella chthoni gen. nov. sp. nov., a member of the family Jonesiaceae isolated from bat guano.</title>
        <authorList>
            <person name="Miller S.L."/>
            <person name="King J."/>
            <person name="Sankaranarayanan K."/>
            <person name="Lawson P.A."/>
        </authorList>
    </citation>
    <scope>NUCLEOTIDE SEQUENCE</scope>
    <source>
        <strain evidence="2">BS-20</strain>
    </source>
</reference>
<feature type="transmembrane region" description="Helical" evidence="1">
    <location>
        <begin position="178"/>
        <end position="204"/>
    </location>
</feature>
<evidence type="ECO:0000256" key="1">
    <source>
        <dbReference type="SAM" id="Phobius"/>
    </source>
</evidence>